<keyword evidence="15" id="KW-1185">Reference proteome</keyword>
<comment type="caution">
    <text evidence="14">The sequence shown here is derived from an EMBL/GenBank/DDBJ whole genome shotgun (WGS) entry which is preliminary data.</text>
</comment>
<evidence type="ECO:0000256" key="11">
    <source>
        <dbReference type="SAM" id="MobiDB-lite"/>
    </source>
</evidence>
<evidence type="ECO:0000256" key="13">
    <source>
        <dbReference type="SAM" id="SignalP"/>
    </source>
</evidence>
<dbReference type="GeneID" id="70250044"/>
<comment type="catalytic activity">
    <reaction evidence="1 10">
        <text>Random hydrolysis of (1-&gt;6)-alpha-D-mannosidic linkages in unbranched (1-&gt;6)-mannans.</text>
        <dbReference type="EC" id="3.2.1.101"/>
    </reaction>
</comment>
<keyword evidence="12" id="KW-0812">Transmembrane</keyword>
<comment type="similarity">
    <text evidence="3 10">Belongs to the glycosyl hydrolase 76 family.</text>
</comment>
<dbReference type="InterPro" id="IPR008928">
    <property type="entry name" value="6-hairpin_glycosidase_sf"/>
</dbReference>
<dbReference type="EC" id="3.2.1.101" evidence="4 10"/>
<evidence type="ECO:0000256" key="9">
    <source>
        <dbReference type="ARBA" id="ARBA00023295"/>
    </source>
</evidence>
<keyword evidence="12" id="KW-1133">Transmembrane helix</keyword>
<keyword evidence="9 10" id="KW-0326">Glycosidase</keyword>
<keyword evidence="8" id="KW-0325">Glycoprotein</keyword>
<dbReference type="FunFam" id="1.50.10.20:FF:000006">
    <property type="entry name" value="Mannan endo-1,6-alpha-mannosidase"/>
    <property type="match status" value="1"/>
</dbReference>
<sequence length="474" mass="51459">MQLFTPLVVTLSQTLLLAPLTRAITIDVNDPNSFKQGAATVASDMMTFYADRDSKLIPGKFDGTWWEGGAMFMGLMQYWHWTGDATWNEQVNSGMVWQAGPNGDFFTSNYSSYLGNDDQAFWGLAAITAAELNYPAVADAPSWLSMAQAVFNEQASRWDDTTCKGGLRWQIYPIQSGYRIKNAISNGALFQIAARLARYTGNQTYSDWAEKIWDWSATTPLLNTSEWHIADTTTPATDCTDHGDIQWTYNYGTYLMGAAYMYNFTNAGTKWKNGVDGLLAKTISLFFPSEYGGKVMSEVACESIDTCDRNQICFKGFLSAWLATTTQLVPYTLGEIKPLLQGSAVAAGKQCTGLSDDAHCGIQWYNPTWDRSSGIEQQMAVLGIFSNNLVFFDGSSSSPNSNYTAPKQPAPLTAGSGGNSTSNPGAGASEAPFDPNAGLMNIGTADRAGAGVLTGVFGLAWIGMLIWIAKDVGE</sequence>
<dbReference type="PANTHER" id="PTHR12145:SF37">
    <property type="entry name" value="MANNAN ENDO-1,6-ALPHA-MANNOSIDASE"/>
    <property type="match status" value="1"/>
</dbReference>
<dbReference type="PIRSF" id="PIRSF016302">
    <property type="entry name" value="Man_a_manosd"/>
    <property type="match status" value="1"/>
</dbReference>
<dbReference type="GO" id="GO:0016052">
    <property type="term" value="P:carbohydrate catabolic process"/>
    <property type="evidence" value="ECO:0007669"/>
    <property type="project" value="InterPro"/>
</dbReference>
<dbReference type="AlphaFoldDB" id="A0AAD4KXA5"/>
<evidence type="ECO:0000256" key="7">
    <source>
        <dbReference type="ARBA" id="ARBA00023136"/>
    </source>
</evidence>
<dbReference type="EMBL" id="JAJTJA010000002">
    <property type="protein sequence ID" value="KAH8703241.1"/>
    <property type="molecule type" value="Genomic_DNA"/>
</dbReference>
<dbReference type="Pfam" id="PF03663">
    <property type="entry name" value="Glyco_hydro_76"/>
    <property type="match status" value="1"/>
</dbReference>
<keyword evidence="7 12" id="KW-0472">Membrane</keyword>
<evidence type="ECO:0000256" key="4">
    <source>
        <dbReference type="ARBA" id="ARBA00012350"/>
    </source>
</evidence>
<dbReference type="SUPFAM" id="SSF48208">
    <property type="entry name" value="Six-hairpin glycosidases"/>
    <property type="match status" value="1"/>
</dbReference>
<accession>A0AAD4KXA5</accession>
<evidence type="ECO:0000256" key="3">
    <source>
        <dbReference type="ARBA" id="ARBA00009699"/>
    </source>
</evidence>
<dbReference type="GO" id="GO:0009272">
    <property type="term" value="P:fungal-type cell wall biogenesis"/>
    <property type="evidence" value="ECO:0007669"/>
    <property type="project" value="TreeGrafter"/>
</dbReference>
<evidence type="ECO:0000256" key="2">
    <source>
        <dbReference type="ARBA" id="ARBA00004308"/>
    </source>
</evidence>
<organism evidence="14 15">
    <name type="scientific">Talaromyces proteolyticus</name>
    <dbReference type="NCBI Taxonomy" id="1131652"/>
    <lineage>
        <taxon>Eukaryota</taxon>
        <taxon>Fungi</taxon>
        <taxon>Dikarya</taxon>
        <taxon>Ascomycota</taxon>
        <taxon>Pezizomycotina</taxon>
        <taxon>Eurotiomycetes</taxon>
        <taxon>Eurotiomycetidae</taxon>
        <taxon>Eurotiales</taxon>
        <taxon>Trichocomaceae</taxon>
        <taxon>Talaromyces</taxon>
        <taxon>Talaromyces sect. Bacilispori</taxon>
    </lineage>
</organism>
<proteinExistence type="inferred from homology"/>
<evidence type="ECO:0000313" key="14">
    <source>
        <dbReference type="EMBL" id="KAH8703241.1"/>
    </source>
</evidence>
<evidence type="ECO:0000256" key="8">
    <source>
        <dbReference type="ARBA" id="ARBA00023180"/>
    </source>
</evidence>
<evidence type="ECO:0000256" key="12">
    <source>
        <dbReference type="SAM" id="Phobius"/>
    </source>
</evidence>
<keyword evidence="6 10" id="KW-0378">Hydrolase</keyword>
<dbReference type="GO" id="GO:0008496">
    <property type="term" value="F:mannan endo-1,6-alpha-mannosidase activity"/>
    <property type="evidence" value="ECO:0007669"/>
    <property type="project" value="UniProtKB-UniRule"/>
</dbReference>
<dbReference type="Proteomes" id="UP001201262">
    <property type="component" value="Unassembled WGS sequence"/>
</dbReference>
<feature type="region of interest" description="Disordered" evidence="11">
    <location>
        <begin position="400"/>
        <end position="432"/>
    </location>
</feature>
<evidence type="ECO:0000256" key="10">
    <source>
        <dbReference type="PIRNR" id="PIRNR016302"/>
    </source>
</evidence>
<dbReference type="InterPro" id="IPR014480">
    <property type="entry name" value="Mannan-1_6-alpha_mannosidase"/>
</dbReference>
<gene>
    <name evidence="14" type="ORF">BGW36DRAFT_422810</name>
</gene>
<feature type="chain" id="PRO_5041904001" description="Mannan endo-1,6-alpha-mannosidase" evidence="13">
    <location>
        <begin position="24"/>
        <end position="474"/>
    </location>
</feature>
<dbReference type="PANTHER" id="PTHR12145">
    <property type="entry name" value="MANNAN ENDO-1,6-ALPHA-MANNOSIDASE DCW1"/>
    <property type="match status" value="1"/>
</dbReference>
<dbReference type="GO" id="GO:0012505">
    <property type="term" value="C:endomembrane system"/>
    <property type="evidence" value="ECO:0007669"/>
    <property type="project" value="UniProtKB-SubCell"/>
</dbReference>
<dbReference type="Gene3D" id="1.50.10.20">
    <property type="match status" value="1"/>
</dbReference>
<keyword evidence="5 13" id="KW-0732">Signal</keyword>
<reference evidence="14" key="1">
    <citation type="submission" date="2021-12" db="EMBL/GenBank/DDBJ databases">
        <title>Convergent genome expansion in fungi linked to evolution of root-endophyte symbiosis.</title>
        <authorList>
            <consortium name="DOE Joint Genome Institute"/>
            <person name="Ke Y.-H."/>
            <person name="Bonito G."/>
            <person name="Liao H.-L."/>
            <person name="Looney B."/>
            <person name="Rojas-Flechas A."/>
            <person name="Nash J."/>
            <person name="Hameed K."/>
            <person name="Schadt C."/>
            <person name="Martin F."/>
            <person name="Crous P.W."/>
            <person name="Miettinen O."/>
            <person name="Magnuson J.K."/>
            <person name="Labbe J."/>
            <person name="Jacobson D."/>
            <person name="Doktycz M.J."/>
            <person name="Veneault-Fourrey C."/>
            <person name="Kuo A."/>
            <person name="Mondo S."/>
            <person name="Calhoun S."/>
            <person name="Riley R."/>
            <person name="Ohm R."/>
            <person name="LaButti K."/>
            <person name="Andreopoulos B."/>
            <person name="Pangilinan J."/>
            <person name="Nolan M."/>
            <person name="Tritt A."/>
            <person name="Clum A."/>
            <person name="Lipzen A."/>
            <person name="Daum C."/>
            <person name="Barry K."/>
            <person name="Grigoriev I.V."/>
            <person name="Vilgalys R."/>
        </authorList>
    </citation>
    <scope>NUCLEOTIDE SEQUENCE</scope>
    <source>
        <strain evidence="14">PMI_201</strain>
    </source>
</reference>
<evidence type="ECO:0000256" key="1">
    <source>
        <dbReference type="ARBA" id="ARBA00001452"/>
    </source>
</evidence>
<protein>
    <recommendedName>
        <fullName evidence="4 10">Mannan endo-1,6-alpha-mannosidase</fullName>
        <ecNumber evidence="4 10">3.2.1.101</ecNumber>
    </recommendedName>
</protein>
<feature type="signal peptide" evidence="13">
    <location>
        <begin position="1"/>
        <end position="23"/>
    </location>
</feature>
<evidence type="ECO:0000256" key="6">
    <source>
        <dbReference type="ARBA" id="ARBA00022801"/>
    </source>
</evidence>
<dbReference type="InterPro" id="IPR005198">
    <property type="entry name" value="Glyco_hydro_76"/>
</dbReference>
<feature type="transmembrane region" description="Helical" evidence="12">
    <location>
        <begin position="448"/>
        <end position="469"/>
    </location>
</feature>
<comment type="subcellular location">
    <subcellularLocation>
        <location evidence="2">Endomembrane system</location>
    </subcellularLocation>
</comment>
<evidence type="ECO:0000256" key="5">
    <source>
        <dbReference type="ARBA" id="ARBA00022729"/>
    </source>
</evidence>
<name>A0AAD4KXA5_9EURO</name>
<dbReference type="RefSeq" id="XP_046076259.1">
    <property type="nucleotide sequence ID" value="XM_046219757.1"/>
</dbReference>
<evidence type="ECO:0000313" key="15">
    <source>
        <dbReference type="Proteomes" id="UP001201262"/>
    </source>
</evidence>